<dbReference type="InterPro" id="IPR018189">
    <property type="entry name" value="Phosphoglucose_isomerase_CS"/>
</dbReference>
<evidence type="ECO:0000313" key="10">
    <source>
        <dbReference type="Proteomes" id="UP001297600"/>
    </source>
</evidence>
<evidence type="ECO:0000256" key="2">
    <source>
        <dbReference type="ARBA" id="ARBA00006604"/>
    </source>
</evidence>
<dbReference type="SUPFAM" id="SSF53697">
    <property type="entry name" value="SIS domain"/>
    <property type="match status" value="1"/>
</dbReference>
<dbReference type="RefSeq" id="WP_237978040.1">
    <property type="nucleotide sequence ID" value="NZ_JAKNCT010000003.1"/>
</dbReference>
<feature type="active site" description="Proton donor" evidence="7">
    <location>
        <position position="326"/>
    </location>
</feature>
<dbReference type="InterPro" id="IPR001672">
    <property type="entry name" value="G6P_Isomerase"/>
</dbReference>
<comment type="function">
    <text evidence="7">Catalyzes the reversible isomerization of glucose-6-phosphate to fructose-6-phosphate.</text>
</comment>
<sequence length="473" mass="52573">MSSSPVTVLPFLRDGDGVVSFEDCGIRLDFGRQRLTMSDLNRLISFAEDRKLMENFLSMMNGNLVNRTENRAALHTALRSQTANAPHYQEINQAKQKMFLFAKKIRSGELKGCKGDSFTDIINIGIGGSEVGPKALYHAFHEVNPKIQIHFLSSVDGIIFDRIVGTVNPYKTLIIVSSKSFKTRETLVNAAEIDKWLQESGIKGTDRAKHIVVVSANPKAPNILNLPKENLFPMWDWVGGRFSVWGSVGLPDVIALGPEIFSEFLAGAYDMDCHVANSPLNRNFAALLALISYWNATRLGIMLQCILPYDERLRMFVSWVQQLEMESLGKSRQTNGMPVIGSTGQGVWGGHGDESQHSFFQWLREGTGKTSVDIIWCEKPGHNHSVLNKVLLSNARAQAEALVARDPLTPYFNGVTTIAIDELTPRRLGSLMAMYEHKTTMLGALFGINPFDQPGVEYGKKLSLVAENNPHHQ</sequence>
<feature type="active site" evidence="7">
    <location>
        <position position="460"/>
    </location>
</feature>
<evidence type="ECO:0000256" key="4">
    <source>
        <dbReference type="ARBA" id="ARBA00023152"/>
    </source>
</evidence>
<dbReference type="InterPro" id="IPR046348">
    <property type="entry name" value="SIS_dom_sf"/>
</dbReference>
<evidence type="ECO:0000256" key="8">
    <source>
        <dbReference type="RuleBase" id="RU000612"/>
    </source>
</evidence>
<comment type="pathway">
    <text evidence="7">Carbohydrate biosynthesis; gluconeogenesis.</text>
</comment>
<organism evidence="9 10">
    <name type="scientific">Mesosutterella porci</name>
    <dbReference type="NCBI Taxonomy" id="2915351"/>
    <lineage>
        <taxon>Bacteria</taxon>
        <taxon>Pseudomonadati</taxon>
        <taxon>Pseudomonadota</taxon>
        <taxon>Betaproteobacteria</taxon>
        <taxon>Burkholderiales</taxon>
        <taxon>Sutterellaceae</taxon>
        <taxon>Mesosutterella</taxon>
    </lineage>
</organism>
<gene>
    <name evidence="7" type="primary">pgi</name>
    <name evidence="9" type="ORF">MAF45_02815</name>
</gene>
<dbReference type="Gene3D" id="3.40.50.10490">
    <property type="entry name" value="Glucose-6-phosphate isomerase like protein, domain 1"/>
    <property type="match status" value="2"/>
</dbReference>
<proteinExistence type="inferred from homology"/>
<dbReference type="Proteomes" id="UP001297600">
    <property type="component" value="Unassembled WGS sequence"/>
</dbReference>
<comment type="catalytic activity">
    <reaction evidence="6 7 8">
        <text>alpha-D-glucose 6-phosphate = beta-D-fructose 6-phosphate</text>
        <dbReference type="Rhea" id="RHEA:11816"/>
        <dbReference type="ChEBI" id="CHEBI:57634"/>
        <dbReference type="ChEBI" id="CHEBI:58225"/>
        <dbReference type="EC" id="5.3.1.9"/>
    </reaction>
</comment>
<keyword evidence="4 7" id="KW-0324">Glycolysis</keyword>
<dbReference type="InterPro" id="IPR035476">
    <property type="entry name" value="SIS_PGI_1"/>
</dbReference>
<keyword evidence="7" id="KW-0963">Cytoplasm</keyword>
<dbReference type="EC" id="5.3.1.9" evidence="7"/>
<reference evidence="9 10" key="1">
    <citation type="submission" date="2022-02" db="EMBL/GenBank/DDBJ databases">
        <title>Mesosutterella porci, a novel member of the family Sutterellaceae from pig feces.</title>
        <authorList>
            <person name="Wylensek D."/>
            <person name="Clavel T."/>
        </authorList>
    </citation>
    <scope>NUCLEOTIDE SEQUENCE [LARGE SCALE GENOMIC DNA]</scope>
    <source>
        <strain evidence="10">oilRF-744-wt-GAM-9</strain>
    </source>
</reference>
<evidence type="ECO:0000256" key="5">
    <source>
        <dbReference type="ARBA" id="ARBA00023235"/>
    </source>
</evidence>
<dbReference type="PANTHER" id="PTHR11469:SF1">
    <property type="entry name" value="GLUCOSE-6-PHOSPHATE ISOMERASE"/>
    <property type="match status" value="1"/>
</dbReference>
<dbReference type="PROSITE" id="PS00174">
    <property type="entry name" value="P_GLUCOSE_ISOMERASE_2"/>
    <property type="match status" value="1"/>
</dbReference>
<comment type="caution">
    <text evidence="9">The sequence shown here is derived from an EMBL/GenBank/DDBJ whole genome shotgun (WGS) entry which is preliminary data.</text>
</comment>
<dbReference type="PRINTS" id="PR00662">
    <property type="entry name" value="G6PISOMERASE"/>
</dbReference>
<comment type="subcellular location">
    <subcellularLocation>
        <location evidence="7">Cytoplasm</location>
    </subcellularLocation>
</comment>
<feature type="active site" evidence="7">
    <location>
        <position position="357"/>
    </location>
</feature>
<evidence type="ECO:0000256" key="1">
    <source>
        <dbReference type="ARBA" id="ARBA00004926"/>
    </source>
</evidence>
<dbReference type="Pfam" id="PF00342">
    <property type="entry name" value="PGI"/>
    <property type="match status" value="2"/>
</dbReference>
<dbReference type="EMBL" id="JAKNCT010000003">
    <property type="protein sequence ID" value="MCG5030382.1"/>
    <property type="molecule type" value="Genomic_DNA"/>
</dbReference>
<dbReference type="InterPro" id="IPR035482">
    <property type="entry name" value="SIS_PGI_2"/>
</dbReference>
<dbReference type="CDD" id="cd05016">
    <property type="entry name" value="SIS_PGI_2"/>
    <property type="match status" value="1"/>
</dbReference>
<evidence type="ECO:0000313" key="9">
    <source>
        <dbReference type="EMBL" id="MCG5030382.1"/>
    </source>
</evidence>
<keyword evidence="5 7" id="KW-0413">Isomerase</keyword>
<comment type="similarity">
    <text evidence="2 7 8">Belongs to the GPI family.</text>
</comment>
<dbReference type="PROSITE" id="PS00765">
    <property type="entry name" value="P_GLUCOSE_ISOMERASE_1"/>
    <property type="match status" value="1"/>
</dbReference>
<accession>A0ABS9MPQ0</accession>
<dbReference type="PANTHER" id="PTHR11469">
    <property type="entry name" value="GLUCOSE-6-PHOSPHATE ISOMERASE"/>
    <property type="match status" value="1"/>
</dbReference>
<name>A0ABS9MPQ0_9BURK</name>
<evidence type="ECO:0000256" key="6">
    <source>
        <dbReference type="ARBA" id="ARBA00029321"/>
    </source>
</evidence>
<dbReference type="PROSITE" id="PS51463">
    <property type="entry name" value="P_GLUCOSE_ISOMERASE_3"/>
    <property type="match status" value="1"/>
</dbReference>
<dbReference type="CDD" id="cd05015">
    <property type="entry name" value="SIS_PGI_1"/>
    <property type="match status" value="1"/>
</dbReference>
<evidence type="ECO:0000256" key="3">
    <source>
        <dbReference type="ARBA" id="ARBA00022432"/>
    </source>
</evidence>
<keyword evidence="3 7" id="KW-0312">Gluconeogenesis</keyword>
<evidence type="ECO:0000256" key="7">
    <source>
        <dbReference type="HAMAP-Rule" id="MF_00473"/>
    </source>
</evidence>
<keyword evidence="10" id="KW-1185">Reference proteome</keyword>
<protein>
    <recommendedName>
        <fullName evidence="7">Glucose-6-phosphate isomerase</fullName>
        <shortName evidence="7">GPI</shortName>
        <ecNumber evidence="7">5.3.1.9</ecNumber>
    </recommendedName>
    <alternativeName>
        <fullName evidence="7">Phosphoglucose isomerase</fullName>
        <shortName evidence="7">PGI</shortName>
    </alternativeName>
    <alternativeName>
        <fullName evidence="7">Phosphohexose isomerase</fullName>
        <shortName evidence="7">PHI</shortName>
    </alternativeName>
</protein>
<dbReference type="GO" id="GO:0016853">
    <property type="term" value="F:isomerase activity"/>
    <property type="evidence" value="ECO:0007669"/>
    <property type="project" value="UniProtKB-KW"/>
</dbReference>
<comment type="pathway">
    <text evidence="1 7 8">Carbohydrate degradation; glycolysis; D-glyceraldehyde 3-phosphate and glycerone phosphate from D-glucose: step 2/4.</text>
</comment>
<dbReference type="HAMAP" id="MF_00473">
    <property type="entry name" value="G6P_isomerase"/>
    <property type="match status" value="1"/>
</dbReference>